<reference evidence="13 14" key="1">
    <citation type="journal article" date="2011" name="Proc. Natl. Acad. Sci. U.S.A.">
        <title>Comparative genomics of xylose-fermenting fungi for enhanced biofuel production.</title>
        <authorList>
            <person name="Wohlbach D.J."/>
            <person name="Kuo A."/>
            <person name="Sato T.K."/>
            <person name="Potts K.M."/>
            <person name="Salamov A.A."/>
            <person name="LaButti K.M."/>
            <person name="Sun H."/>
            <person name="Clum A."/>
            <person name="Pangilinan J.L."/>
            <person name="Lindquist E.A."/>
            <person name="Lucas S."/>
            <person name="Lapidus A."/>
            <person name="Jin M."/>
            <person name="Gunawan C."/>
            <person name="Balan V."/>
            <person name="Dale B.E."/>
            <person name="Jeffries T.W."/>
            <person name="Zinkel R."/>
            <person name="Barry K.W."/>
            <person name="Grigoriev I.V."/>
            <person name="Gasch A.P."/>
        </authorList>
    </citation>
    <scope>NUCLEOTIDE SEQUENCE [LARGE SCALE GENOMIC DNA]</scope>
    <source>
        <strain evidence="14">NRRL Y-27907 / 11-Y1</strain>
    </source>
</reference>
<dbReference type="GeneID" id="18872384"/>
<dbReference type="PROSITE" id="PS50082">
    <property type="entry name" value="WD_REPEATS_2"/>
    <property type="match status" value="1"/>
</dbReference>
<dbReference type="Proteomes" id="UP000000709">
    <property type="component" value="Unassembled WGS sequence"/>
</dbReference>
<dbReference type="SUPFAM" id="SSF50978">
    <property type="entry name" value="WD40 repeat-like"/>
    <property type="match status" value="2"/>
</dbReference>
<dbReference type="InterPro" id="IPR019775">
    <property type="entry name" value="WD40_repeat_CS"/>
</dbReference>
<dbReference type="GO" id="GO:0033588">
    <property type="term" value="C:elongator holoenzyme complex"/>
    <property type="evidence" value="ECO:0007669"/>
    <property type="project" value="EnsemblFungi"/>
</dbReference>
<feature type="repeat" description="WD" evidence="11">
    <location>
        <begin position="336"/>
        <end position="371"/>
    </location>
</feature>
<comment type="similarity">
    <text evidence="4">Belongs to the WD repeat ELP2 family.</text>
</comment>
<keyword evidence="14" id="KW-1185">Reference proteome</keyword>
<feature type="region of interest" description="Disordered" evidence="12">
    <location>
        <begin position="245"/>
        <end position="266"/>
    </location>
</feature>
<dbReference type="GO" id="GO:0008017">
    <property type="term" value="F:microtubule binding"/>
    <property type="evidence" value="ECO:0007669"/>
    <property type="project" value="EnsemblFungi"/>
</dbReference>
<evidence type="ECO:0000313" key="13">
    <source>
        <dbReference type="EMBL" id="EGW35105.1"/>
    </source>
</evidence>
<dbReference type="InterPro" id="IPR036322">
    <property type="entry name" value="WD40_repeat_dom_sf"/>
</dbReference>
<dbReference type="AlphaFoldDB" id="G3AFW6"/>
<dbReference type="STRING" id="619300.G3AFW6"/>
<accession>G3AFW6</accession>
<proteinExistence type="inferred from homology"/>
<evidence type="ECO:0000256" key="3">
    <source>
        <dbReference type="ARBA" id="ARBA00005043"/>
    </source>
</evidence>
<dbReference type="PROSITE" id="PS00678">
    <property type="entry name" value="WD_REPEATS_1"/>
    <property type="match status" value="1"/>
</dbReference>
<evidence type="ECO:0000256" key="8">
    <source>
        <dbReference type="ARBA" id="ARBA00022694"/>
    </source>
</evidence>
<gene>
    <name evidence="13" type="ORF">SPAPADRAFT_58246</name>
</gene>
<dbReference type="RefSeq" id="XP_007372517.1">
    <property type="nucleotide sequence ID" value="XM_007372455.1"/>
</dbReference>
<evidence type="ECO:0000256" key="2">
    <source>
        <dbReference type="ARBA" id="ARBA00004496"/>
    </source>
</evidence>
<dbReference type="HOGENOM" id="CLU_006430_3_0_1"/>
<evidence type="ECO:0000256" key="12">
    <source>
        <dbReference type="SAM" id="MobiDB-lite"/>
    </source>
</evidence>
<evidence type="ECO:0000256" key="7">
    <source>
        <dbReference type="ARBA" id="ARBA00022574"/>
    </source>
</evidence>
<dbReference type="GO" id="GO:0032447">
    <property type="term" value="P:protein urmylation"/>
    <property type="evidence" value="ECO:0007669"/>
    <property type="project" value="EnsemblFungi"/>
</dbReference>
<evidence type="ECO:0000256" key="5">
    <source>
        <dbReference type="ARBA" id="ARBA00020267"/>
    </source>
</evidence>
<dbReference type="UniPathway" id="UPA00988"/>
<name>G3AFW6_SPAPN</name>
<evidence type="ECO:0000313" key="14">
    <source>
        <dbReference type="Proteomes" id="UP000000709"/>
    </source>
</evidence>
<evidence type="ECO:0000256" key="1">
    <source>
        <dbReference type="ARBA" id="ARBA00004123"/>
    </source>
</evidence>
<dbReference type="EMBL" id="GL996499">
    <property type="protein sequence ID" value="EGW35105.1"/>
    <property type="molecule type" value="Genomic_DNA"/>
</dbReference>
<keyword evidence="7 11" id="KW-0853">WD repeat</keyword>
<dbReference type="GO" id="GO:0005737">
    <property type="term" value="C:cytoplasm"/>
    <property type="evidence" value="ECO:0007669"/>
    <property type="project" value="UniProtKB-SubCell"/>
</dbReference>
<sequence>MGHDDWVTGLQWHPSYRYTNGNKKLQLLTSSADTALMIWEMDPDSGIWVCVSRLGEMSIKGASTATGASGGFWSCLWFIDEESDSQYVLANGKTGSFRVYKSIEESNQFESVLGVTGAVRDITDLKWSLNGEYFTATSLDQTTRLYAPWRSNRQFTTWHEFARPQIHGYDMICYDNITGSKFVSGGDEKILRAFEMTNSLSKLLKKLCGFQVVEENVELPESASLPVLGLSNKAANEQLETGDLAPQQQDDEEQQPPQQDDVLTSLETPPLEEYLQRYTLFPEIEKLYGHGYEISCCASSPNGSLIASACRSNTAKHAVIRVFNAKQDFQQCTQILQGHNLTISSLEFSPNGKYLLAVSRDRQFSLWTVENETTGEFKLFELNPKPHTRILWDCSWVGENQYGDFFVTVSRDRHMKLWKVGESQCELVASTKLPQPITSVSVFKGGLIGTNAIVAVGLENGGISVFQFDIAQAISEFKHIVDLDELIVPANRIEKLSFSNKLHSDKLWLGVGSKDTSVRLYTIDKSLFL</sequence>
<dbReference type="GO" id="GO:0002098">
    <property type="term" value="P:tRNA wobble uridine modification"/>
    <property type="evidence" value="ECO:0007669"/>
    <property type="project" value="EnsemblFungi"/>
</dbReference>
<dbReference type="PROSITE" id="PS50294">
    <property type="entry name" value="WD_REPEATS_REGION"/>
    <property type="match status" value="1"/>
</dbReference>
<keyword evidence="10" id="KW-0539">Nucleus</keyword>
<dbReference type="InterPro" id="IPR015943">
    <property type="entry name" value="WD40/YVTN_repeat-like_dom_sf"/>
</dbReference>
<dbReference type="InterPro" id="IPR037289">
    <property type="entry name" value="Elp2"/>
</dbReference>
<dbReference type="PANTHER" id="PTHR44111:SF1">
    <property type="entry name" value="ELONGATOR COMPLEX PROTEIN 2"/>
    <property type="match status" value="1"/>
</dbReference>
<evidence type="ECO:0000256" key="11">
    <source>
        <dbReference type="PROSITE-ProRule" id="PRU00221"/>
    </source>
</evidence>
<organism evidence="14">
    <name type="scientific">Spathaspora passalidarum (strain NRRL Y-27907 / 11-Y1)</name>
    <dbReference type="NCBI Taxonomy" id="619300"/>
    <lineage>
        <taxon>Eukaryota</taxon>
        <taxon>Fungi</taxon>
        <taxon>Dikarya</taxon>
        <taxon>Ascomycota</taxon>
        <taxon>Saccharomycotina</taxon>
        <taxon>Pichiomycetes</taxon>
        <taxon>Debaryomycetaceae</taxon>
        <taxon>Spathaspora</taxon>
    </lineage>
</organism>
<dbReference type="Pfam" id="PF00400">
    <property type="entry name" value="WD40"/>
    <property type="match status" value="4"/>
</dbReference>
<keyword evidence="6" id="KW-0963">Cytoplasm</keyword>
<dbReference type="FunCoup" id="G3AFW6">
    <property type="interactions" value="1125"/>
</dbReference>
<dbReference type="InParanoid" id="G3AFW6"/>
<keyword evidence="8" id="KW-0819">tRNA processing</keyword>
<dbReference type="FunFam" id="2.130.10.10:FF:000400">
    <property type="entry name" value="Elongator acetyltransferase complex subunit 2"/>
    <property type="match status" value="1"/>
</dbReference>
<comment type="pathway">
    <text evidence="3">tRNA modification; 5-methoxycarbonylmethyl-2-thiouridine-tRNA biosynthesis.</text>
</comment>
<dbReference type="Gene3D" id="2.130.10.10">
    <property type="entry name" value="YVTN repeat-like/Quinoprotein amine dehydrogenase"/>
    <property type="match status" value="2"/>
</dbReference>
<dbReference type="OrthoDB" id="27911at2759"/>
<protein>
    <recommendedName>
        <fullName evidence="5">Elongator complex protein 2</fullName>
    </recommendedName>
</protein>
<dbReference type="KEGG" id="spaa:SPAPADRAFT_58246"/>
<evidence type="ECO:0000256" key="4">
    <source>
        <dbReference type="ARBA" id="ARBA00005881"/>
    </source>
</evidence>
<evidence type="ECO:0000256" key="9">
    <source>
        <dbReference type="ARBA" id="ARBA00022737"/>
    </source>
</evidence>
<comment type="subcellular location">
    <subcellularLocation>
        <location evidence="2">Cytoplasm</location>
    </subcellularLocation>
    <subcellularLocation>
        <location evidence="1">Nucleus</location>
    </subcellularLocation>
</comment>
<dbReference type="SMART" id="SM00320">
    <property type="entry name" value="WD40"/>
    <property type="match status" value="5"/>
</dbReference>
<dbReference type="InterPro" id="IPR001680">
    <property type="entry name" value="WD40_rpt"/>
</dbReference>
<dbReference type="PANTHER" id="PTHR44111">
    <property type="entry name" value="ELONGATOR COMPLEX PROTEIN 2"/>
    <property type="match status" value="1"/>
</dbReference>
<dbReference type="GO" id="GO:0006357">
    <property type="term" value="P:regulation of transcription by RNA polymerase II"/>
    <property type="evidence" value="ECO:0007669"/>
    <property type="project" value="EnsemblFungi"/>
</dbReference>
<dbReference type="OMA" id="NPRSHCL"/>
<evidence type="ECO:0000256" key="10">
    <source>
        <dbReference type="ARBA" id="ARBA00023242"/>
    </source>
</evidence>
<evidence type="ECO:0000256" key="6">
    <source>
        <dbReference type="ARBA" id="ARBA00022490"/>
    </source>
</evidence>
<dbReference type="GO" id="GO:0005634">
    <property type="term" value="C:nucleus"/>
    <property type="evidence" value="ECO:0007669"/>
    <property type="project" value="UniProtKB-SubCell"/>
</dbReference>
<keyword evidence="9" id="KW-0677">Repeat</keyword>
<dbReference type="eggNOG" id="KOG1063">
    <property type="taxonomic scope" value="Eukaryota"/>
</dbReference>